<accession>A0AAN7HIW3</accession>
<reference evidence="4" key="1">
    <citation type="journal article" date="2023" name="Mol. Phylogenet. Evol.">
        <title>Genome-scale phylogeny and comparative genomics of the fungal order Sordariales.</title>
        <authorList>
            <person name="Hensen N."/>
            <person name="Bonometti L."/>
            <person name="Westerberg I."/>
            <person name="Brannstrom I.O."/>
            <person name="Guillou S."/>
            <person name="Cros-Aarteil S."/>
            <person name="Calhoun S."/>
            <person name="Haridas S."/>
            <person name="Kuo A."/>
            <person name="Mondo S."/>
            <person name="Pangilinan J."/>
            <person name="Riley R."/>
            <person name="LaButti K."/>
            <person name="Andreopoulos B."/>
            <person name="Lipzen A."/>
            <person name="Chen C."/>
            <person name="Yan M."/>
            <person name="Daum C."/>
            <person name="Ng V."/>
            <person name="Clum A."/>
            <person name="Steindorff A."/>
            <person name="Ohm R.A."/>
            <person name="Martin F."/>
            <person name="Silar P."/>
            <person name="Natvig D.O."/>
            <person name="Lalanne C."/>
            <person name="Gautier V."/>
            <person name="Ament-Velasquez S.L."/>
            <person name="Kruys A."/>
            <person name="Hutchinson M.I."/>
            <person name="Powell A.J."/>
            <person name="Barry K."/>
            <person name="Miller A.N."/>
            <person name="Grigoriev I.V."/>
            <person name="Debuchy R."/>
            <person name="Gladieux P."/>
            <person name="Hiltunen Thoren M."/>
            <person name="Johannesson H."/>
        </authorList>
    </citation>
    <scope>NUCLEOTIDE SEQUENCE</scope>
    <source>
        <strain evidence="4">CBS 359.72</strain>
    </source>
</reference>
<dbReference type="InterPro" id="IPR029044">
    <property type="entry name" value="Nucleotide-diphossugar_trans"/>
</dbReference>
<evidence type="ECO:0000313" key="4">
    <source>
        <dbReference type="EMBL" id="KAK4243680.1"/>
    </source>
</evidence>
<dbReference type="GO" id="GO:0016779">
    <property type="term" value="F:nucleotidyltransferase activity"/>
    <property type="evidence" value="ECO:0007669"/>
    <property type="project" value="TreeGrafter"/>
</dbReference>
<evidence type="ECO:0000256" key="1">
    <source>
        <dbReference type="ARBA" id="ARBA00022679"/>
    </source>
</evidence>
<dbReference type="Pfam" id="PF12804">
    <property type="entry name" value="NTP_transf_3"/>
    <property type="match status" value="1"/>
</dbReference>
<dbReference type="PANTHER" id="PTHR19136:SF81">
    <property type="entry name" value="MOLYBDENUM COFACTOR GUANYLYLTRANSFERASE"/>
    <property type="match status" value="1"/>
</dbReference>
<keyword evidence="5" id="KW-1185">Reference proteome</keyword>
<evidence type="ECO:0000256" key="2">
    <source>
        <dbReference type="SAM" id="MobiDB-lite"/>
    </source>
</evidence>
<dbReference type="Gene3D" id="3.90.550.10">
    <property type="entry name" value="Spore Coat Polysaccharide Biosynthesis Protein SpsA, Chain A"/>
    <property type="match status" value="1"/>
</dbReference>
<evidence type="ECO:0000259" key="3">
    <source>
        <dbReference type="Pfam" id="PF12804"/>
    </source>
</evidence>
<proteinExistence type="predicted"/>
<name>A0AAN7HIW3_9PEZI</name>
<dbReference type="PANTHER" id="PTHR19136">
    <property type="entry name" value="MOLYBDENUM COFACTOR GUANYLYLTRANSFERASE"/>
    <property type="match status" value="1"/>
</dbReference>
<reference evidence="4" key="2">
    <citation type="submission" date="2023-05" db="EMBL/GenBank/DDBJ databases">
        <authorList>
            <consortium name="Lawrence Berkeley National Laboratory"/>
            <person name="Steindorff A."/>
            <person name="Hensen N."/>
            <person name="Bonometti L."/>
            <person name="Westerberg I."/>
            <person name="Brannstrom I.O."/>
            <person name="Guillou S."/>
            <person name="Cros-Aarteil S."/>
            <person name="Calhoun S."/>
            <person name="Haridas S."/>
            <person name="Kuo A."/>
            <person name="Mondo S."/>
            <person name="Pangilinan J."/>
            <person name="Riley R."/>
            <person name="Labutti K."/>
            <person name="Andreopoulos B."/>
            <person name="Lipzen A."/>
            <person name="Chen C."/>
            <person name="Yanf M."/>
            <person name="Daum C."/>
            <person name="Ng V."/>
            <person name="Clum A."/>
            <person name="Ohm R."/>
            <person name="Martin F."/>
            <person name="Silar P."/>
            <person name="Natvig D."/>
            <person name="Lalanne C."/>
            <person name="Gautier V."/>
            <person name="Ament-Velasquez S.L."/>
            <person name="Kruys A."/>
            <person name="Hutchinson M.I."/>
            <person name="Powell A.J."/>
            <person name="Barry K."/>
            <person name="Miller A.N."/>
            <person name="Grigoriev I.V."/>
            <person name="Debuchy R."/>
            <person name="Gladieux P."/>
            <person name="Thoren M.H."/>
            <person name="Johannesson H."/>
        </authorList>
    </citation>
    <scope>NUCLEOTIDE SEQUENCE</scope>
    <source>
        <strain evidence="4">CBS 359.72</strain>
    </source>
</reference>
<sequence length="202" mass="21722">MSFTPLILAGGRSSRMGSPKHLLSTPDGRPLYQHQIDLLPQVCPYAPTIYISLAQDSQLDDYLRTLPSVTDASPDPDPVLCKTPHIRKVTPPAITIIHDLDANTSSVTSAGPAAGLLAAHRADPARTWLVIACDYPLLTQRALERLCAKYRPPVTCFRNADGFCEPLLGVWGPDGLAELERRVKGSSASAGGRGGEESGRLR</sequence>
<evidence type="ECO:0000313" key="5">
    <source>
        <dbReference type="Proteomes" id="UP001303647"/>
    </source>
</evidence>
<feature type="domain" description="MobA-like NTP transferase" evidence="3">
    <location>
        <begin position="6"/>
        <end position="182"/>
    </location>
</feature>
<keyword evidence="1" id="KW-0808">Transferase</keyword>
<dbReference type="AlphaFoldDB" id="A0AAN7HIW3"/>
<dbReference type="SUPFAM" id="SSF53448">
    <property type="entry name" value="Nucleotide-diphospho-sugar transferases"/>
    <property type="match status" value="1"/>
</dbReference>
<organism evidence="4 5">
    <name type="scientific">Corynascus novoguineensis</name>
    <dbReference type="NCBI Taxonomy" id="1126955"/>
    <lineage>
        <taxon>Eukaryota</taxon>
        <taxon>Fungi</taxon>
        <taxon>Dikarya</taxon>
        <taxon>Ascomycota</taxon>
        <taxon>Pezizomycotina</taxon>
        <taxon>Sordariomycetes</taxon>
        <taxon>Sordariomycetidae</taxon>
        <taxon>Sordariales</taxon>
        <taxon>Chaetomiaceae</taxon>
        <taxon>Corynascus</taxon>
    </lineage>
</organism>
<protein>
    <submittedName>
        <fullName evidence="4">Bifunctional molybdenum cofactor biosynthesis</fullName>
    </submittedName>
</protein>
<comment type="caution">
    <text evidence="4">The sequence shown here is derived from an EMBL/GenBank/DDBJ whole genome shotgun (WGS) entry which is preliminary data.</text>
</comment>
<dbReference type="InterPro" id="IPR025877">
    <property type="entry name" value="MobA-like_NTP_Trfase"/>
</dbReference>
<dbReference type="Proteomes" id="UP001303647">
    <property type="component" value="Unassembled WGS sequence"/>
</dbReference>
<dbReference type="EMBL" id="MU857790">
    <property type="protein sequence ID" value="KAK4243680.1"/>
    <property type="molecule type" value="Genomic_DNA"/>
</dbReference>
<feature type="region of interest" description="Disordered" evidence="2">
    <location>
        <begin position="182"/>
        <end position="202"/>
    </location>
</feature>
<gene>
    <name evidence="4" type="ORF">C7999DRAFT_35982</name>
</gene>